<dbReference type="AlphaFoldDB" id="A0AAV3RCC6"/>
<feature type="compositionally biased region" description="Pro residues" evidence="1">
    <location>
        <begin position="66"/>
        <end position="75"/>
    </location>
</feature>
<feature type="region of interest" description="Disordered" evidence="1">
    <location>
        <begin position="53"/>
        <end position="75"/>
    </location>
</feature>
<dbReference type="Proteomes" id="UP001454036">
    <property type="component" value="Unassembled WGS sequence"/>
</dbReference>
<evidence type="ECO:0000256" key="1">
    <source>
        <dbReference type="SAM" id="MobiDB-lite"/>
    </source>
</evidence>
<reference evidence="2 3" key="1">
    <citation type="submission" date="2024-01" db="EMBL/GenBank/DDBJ databases">
        <title>The complete chloroplast genome sequence of Lithospermum erythrorhizon: insights into the phylogenetic relationship among Boraginaceae species and the maternal lineages of purple gromwells.</title>
        <authorList>
            <person name="Okada T."/>
            <person name="Watanabe K."/>
        </authorList>
    </citation>
    <scope>NUCLEOTIDE SEQUENCE [LARGE SCALE GENOMIC DNA]</scope>
</reference>
<name>A0AAV3RCC6_LITER</name>
<protein>
    <submittedName>
        <fullName evidence="2">Uncharacterized protein</fullName>
    </submittedName>
</protein>
<accession>A0AAV3RCC6</accession>
<keyword evidence="3" id="KW-1185">Reference proteome</keyword>
<evidence type="ECO:0000313" key="2">
    <source>
        <dbReference type="EMBL" id="GAA0172563.1"/>
    </source>
</evidence>
<evidence type="ECO:0000313" key="3">
    <source>
        <dbReference type="Proteomes" id="UP001454036"/>
    </source>
</evidence>
<gene>
    <name evidence="2" type="ORF">LIER_26366</name>
</gene>
<comment type="caution">
    <text evidence="2">The sequence shown here is derived from an EMBL/GenBank/DDBJ whole genome shotgun (WGS) entry which is preliminary data.</text>
</comment>
<sequence length="75" mass="7301">MLIMKTGSQVKNMAQGAAEIGKGAAQSAVNIARGAATGAAHIAQGAADAVKNTIGANNPDITSNPNSPPSPSSMV</sequence>
<organism evidence="2 3">
    <name type="scientific">Lithospermum erythrorhizon</name>
    <name type="common">Purple gromwell</name>
    <name type="synonym">Lithospermum officinale var. erythrorhizon</name>
    <dbReference type="NCBI Taxonomy" id="34254"/>
    <lineage>
        <taxon>Eukaryota</taxon>
        <taxon>Viridiplantae</taxon>
        <taxon>Streptophyta</taxon>
        <taxon>Embryophyta</taxon>
        <taxon>Tracheophyta</taxon>
        <taxon>Spermatophyta</taxon>
        <taxon>Magnoliopsida</taxon>
        <taxon>eudicotyledons</taxon>
        <taxon>Gunneridae</taxon>
        <taxon>Pentapetalae</taxon>
        <taxon>asterids</taxon>
        <taxon>lamiids</taxon>
        <taxon>Boraginales</taxon>
        <taxon>Boraginaceae</taxon>
        <taxon>Boraginoideae</taxon>
        <taxon>Lithospermeae</taxon>
        <taxon>Lithospermum</taxon>
    </lineage>
</organism>
<dbReference type="EMBL" id="BAABME010008186">
    <property type="protein sequence ID" value="GAA0172563.1"/>
    <property type="molecule type" value="Genomic_DNA"/>
</dbReference>
<proteinExistence type="predicted"/>